<dbReference type="Proteomes" id="UP000193920">
    <property type="component" value="Unassembled WGS sequence"/>
</dbReference>
<comment type="caution">
    <text evidence="2">The sequence shown here is derived from an EMBL/GenBank/DDBJ whole genome shotgun (WGS) entry which is preliminary data.</text>
</comment>
<gene>
    <name evidence="2" type="ORF">LY90DRAFT_647971</name>
</gene>
<dbReference type="EMBL" id="MCOG01000090">
    <property type="protein sequence ID" value="ORY53974.1"/>
    <property type="molecule type" value="Genomic_DNA"/>
</dbReference>
<feature type="transmembrane region" description="Helical" evidence="1">
    <location>
        <begin position="293"/>
        <end position="317"/>
    </location>
</feature>
<proteinExistence type="predicted"/>
<feature type="transmembrane region" description="Helical" evidence="1">
    <location>
        <begin position="78"/>
        <end position="101"/>
    </location>
</feature>
<evidence type="ECO:0008006" key="4">
    <source>
        <dbReference type="Google" id="ProtNLM"/>
    </source>
</evidence>
<dbReference type="OrthoDB" id="10628055at2759"/>
<feature type="transmembrane region" description="Helical" evidence="1">
    <location>
        <begin position="145"/>
        <end position="163"/>
    </location>
</feature>
<keyword evidence="3" id="KW-1185">Reference proteome</keyword>
<feature type="transmembrane region" description="Helical" evidence="1">
    <location>
        <begin position="184"/>
        <end position="203"/>
    </location>
</feature>
<evidence type="ECO:0000313" key="3">
    <source>
        <dbReference type="Proteomes" id="UP000193920"/>
    </source>
</evidence>
<keyword evidence="1" id="KW-0472">Membrane</keyword>
<name>A0A1Y2D4B0_9FUNG</name>
<evidence type="ECO:0000313" key="2">
    <source>
        <dbReference type="EMBL" id="ORY53974.1"/>
    </source>
</evidence>
<keyword evidence="1" id="KW-1133">Transmembrane helix</keyword>
<feature type="transmembrane region" description="Helical" evidence="1">
    <location>
        <begin position="228"/>
        <end position="252"/>
    </location>
</feature>
<feature type="transmembrane region" description="Helical" evidence="1">
    <location>
        <begin position="264"/>
        <end position="287"/>
    </location>
</feature>
<evidence type="ECO:0000256" key="1">
    <source>
        <dbReference type="SAM" id="Phobius"/>
    </source>
</evidence>
<accession>A0A1Y2D4B0</accession>
<dbReference type="AlphaFoldDB" id="A0A1Y2D4B0"/>
<feature type="transmembrane region" description="Helical" evidence="1">
    <location>
        <begin position="108"/>
        <end position="133"/>
    </location>
</feature>
<keyword evidence="1" id="KW-0812">Transmembrane</keyword>
<organism evidence="2 3">
    <name type="scientific">Neocallimastix californiae</name>
    <dbReference type="NCBI Taxonomy" id="1754190"/>
    <lineage>
        <taxon>Eukaryota</taxon>
        <taxon>Fungi</taxon>
        <taxon>Fungi incertae sedis</taxon>
        <taxon>Chytridiomycota</taxon>
        <taxon>Chytridiomycota incertae sedis</taxon>
        <taxon>Neocallimastigomycetes</taxon>
        <taxon>Neocallimastigales</taxon>
        <taxon>Neocallimastigaceae</taxon>
        <taxon>Neocallimastix</taxon>
    </lineage>
</organism>
<reference evidence="2 3" key="1">
    <citation type="submission" date="2016-08" db="EMBL/GenBank/DDBJ databases">
        <title>A Parts List for Fungal Cellulosomes Revealed by Comparative Genomics.</title>
        <authorList>
            <consortium name="DOE Joint Genome Institute"/>
            <person name="Haitjema C.H."/>
            <person name="Gilmore S.P."/>
            <person name="Henske J.K."/>
            <person name="Solomon K.V."/>
            <person name="De Groot R."/>
            <person name="Kuo A."/>
            <person name="Mondo S.J."/>
            <person name="Salamov A.A."/>
            <person name="Labutti K."/>
            <person name="Zhao Z."/>
            <person name="Chiniquy J."/>
            <person name="Barry K."/>
            <person name="Brewer H.M."/>
            <person name="Purvine S.O."/>
            <person name="Wright A.T."/>
            <person name="Boxma B."/>
            <person name="Van Alen T."/>
            <person name="Hackstein J.H."/>
            <person name="Baker S.E."/>
            <person name="Grigoriev I.V."/>
            <person name="O'Malley M.A."/>
        </authorList>
    </citation>
    <scope>NUCLEOTIDE SEQUENCE [LARGE SCALE GENOMIC DNA]</scope>
    <source>
        <strain evidence="2 3">G1</strain>
    </source>
</reference>
<protein>
    <recommendedName>
        <fullName evidence="4">G-protein coupled receptors family 3 profile domain-containing protein</fullName>
    </recommendedName>
</protein>
<sequence length="431" mass="50429">MVVDYENFDDNICKNFRNFQLIGKPTSKYENLNEYSKKFVNYAYEFLYGNETAAEALRKIDNLTRIHYLSMNPKKSTLGFISTVIVAIIILLISLSLFILYVHKYKSFFAFLSIDFWIISIIGIIIILCTIFTNFGPRSSFKCSLFDILLIIGSTFNIIPFFYKLIVNFPEFNKVSKWVFNHQYGFFSIFVIIDVILISLYSIKNYDIVDVIIHEGENFQKCEIHHTFGLIMISIILFYKFVVVIGMLLLIFAEWNIELIFYDVRFIVTSIYIDTLSIALMLILYHININNYIIYFVINGLITLIIPTFNYILLFGVRLILPLFKKEEEIILYINTIHNLQQKNNEINYSSNIIKDSDIINSSTINNNSINTSDCNCKSIMSNNSRNSDTSFYSKLVNYHYRKQSIKSTERYSINNSCEKKDTLVCERKKS</sequence>